<proteinExistence type="predicted"/>
<dbReference type="Pfam" id="PF11716">
    <property type="entry name" value="MDMPI_N"/>
    <property type="match status" value="1"/>
</dbReference>
<dbReference type="InterPro" id="IPR034660">
    <property type="entry name" value="DinB/YfiT-like"/>
</dbReference>
<name>C7Q0Z4_CATAD</name>
<feature type="compositionally biased region" description="Basic residues" evidence="1">
    <location>
        <begin position="23"/>
        <end position="32"/>
    </location>
</feature>
<organism evidence="3 4">
    <name type="scientific">Catenulispora acidiphila (strain DSM 44928 / JCM 14897 / NBRC 102108 / NRRL B-24433 / ID139908)</name>
    <dbReference type="NCBI Taxonomy" id="479433"/>
    <lineage>
        <taxon>Bacteria</taxon>
        <taxon>Bacillati</taxon>
        <taxon>Actinomycetota</taxon>
        <taxon>Actinomycetes</taxon>
        <taxon>Catenulisporales</taxon>
        <taxon>Catenulisporaceae</taxon>
        <taxon>Catenulispora</taxon>
    </lineage>
</organism>
<dbReference type="Proteomes" id="UP000000851">
    <property type="component" value="Chromosome"/>
</dbReference>
<evidence type="ECO:0000313" key="4">
    <source>
        <dbReference type="Proteomes" id="UP000000851"/>
    </source>
</evidence>
<dbReference type="Gene3D" id="1.20.120.450">
    <property type="entry name" value="dinb family like domain"/>
    <property type="match status" value="1"/>
</dbReference>
<reference evidence="3 4" key="1">
    <citation type="journal article" date="2009" name="Stand. Genomic Sci.">
        <title>Complete genome sequence of Catenulispora acidiphila type strain (ID 139908).</title>
        <authorList>
            <person name="Copeland A."/>
            <person name="Lapidus A."/>
            <person name="Glavina Del Rio T."/>
            <person name="Nolan M."/>
            <person name="Lucas S."/>
            <person name="Chen F."/>
            <person name="Tice H."/>
            <person name="Cheng J.F."/>
            <person name="Bruce D."/>
            <person name="Goodwin L."/>
            <person name="Pitluck S."/>
            <person name="Mikhailova N."/>
            <person name="Pati A."/>
            <person name="Ivanova N."/>
            <person name="Mavromatis K."/>
            <person name="Chen A."/>
            <person name="Palaniappan K."/>
            <person name="Chain P."/>
            <person name="Land M."/>
            <person name="Hauser L."/>
            <person name="Chang Y.J."/>
            <person name="Jeffries C.D."/>
            <person name="Chertkov O."/>
            <person name="Brettin T."/>
            <person name="Detter J.C."/>
            <person name="Han C."/>
            <person name="Ali Z."/>
            <person name="Tindall B.J."/>
            <person name="Goker M."/>
            <person name="Bristow J."/>
            <person name="Eisen J.A."/>
            <person name="Markowitz V."/>
            <person name="Hugenholtz P."/>
            <person name="Kyrpides N.C."/>
            <person name="Klenk H.P."/>
        </authorList>
    </citation>
    <scope>NUCLEOTIDE SEQUENCE [LARGE SCALE GENOMIC DNA]</scope>
    <source>
        <strain evidence="4">DSM 44928 / JCM 14897 / NBRC 102108 / NRRL B-24433 / ID139908</strain>
    </source>
</reference>
<dbReference type="HOGENOM" id="CLU_908175_0_0_11"/>
<evidence type="ECO:0000259" key="2">
    <source>
        <dbReference type="Pfam" id="PF11716"/>
    </source>
</evidence>
<dbReference type="EMBL" id="CP001700">
    <property type="protein sequence ID" value="ACU71669.1"/>
    <property type="molecule type" value="Genomic_DNA"/>
</dbReference>
<dbReference type="GO" id="GO:0046872">
    <property type="term" value="F:metal ion binding"/>
    <property type="evidence" value="ECO:0007669"/>
    <property type="project" value="InterPro"/>
</dbReference>
<dbReference type="InParanoid" id="C7Q0Z4"/>
<evidence type="ECO:0000313" key="3">
    <source>
        <dbReference type="EMBL" id="ACU71669.1"/>
    </source>
</evidence>
<gene>
    <name evidence="3" type="ordered locus">Caci_2756</name>
</gene>
<protein>
    <recommendedName>
        <fullName evidence="2">Mycothiol-dependent maleylpyruvate isomerase metal-binding domain-containing protein</fullName>
    </recommendedName>
</protein>
<dbReference type="AlphaFoldDB" id="C7Q0Z4"/>
<dbReference type="SUPFAM" id="SSF109854">
    <property type="entry name" value="DinB/YfiT-like putative metalloenzymes"/>
    <property type="match status" value="1"/>
</dbReference>
<feature type="domain" description="Mycothiol-dependent maleylpyruvate isomerase metal-binding" evidence="2">
    <location>
        <begin position="68"/>
        <end position="214"/>
    </location>
</feature>
<sequence>MTMTMTTTTTPTPTTTQATASRVRPRTRKPPKPLRPLPEPYRLTWWTRPGQPTFDDVCDALAFQHFILDELLQPVRESQWRAPTPSARWRVADLLGQVIASAEHVVQTAHASQPRRRAPVLDALDWYQGSGSLSTLTVEQARAVAGSAPGARFAELAELAELARLHRVAASTAAAILRSGEPGLVLRGAAGGITLADYTVTRLVGAVVHGLDLADALGRPGRAHGPAVRLVGGYFAALGERRGPAGSRSAPIALGTDGSLIALHAKRPATIVPAISWIQAATGRRPAGRLLPDSHQWLADLLPLAT</sequence>
<evidence type="ECO:0000256" key="1">
    <source>
        <dbReference type="SAM" id="MobiDB-lite"/>
    </source>
</evidence>
<dbReference type="KEGG" id="cai:Caci_2756"/>
<dbReference type="InterPro" id="IPR024344">
    <property type="entry name" value="MDMPI_metal-binding"/>
</dbReference>
<keyword evidence="4" id="KW-1185">Reference proteome</keyword>
<feature type="region of interest" description="Disordered" evidence="1">
    <location>
        <begin position="1"/>
        <end position="37"/>
    </location>
</feature>
<feature type="compositionally biased region" description="Low complexity" evidence="1">
    <location>
        <begin position="1"/>
        <end position="16"/>
    </location>
</feature>
<accession>C7Q0Z4</accession>